<gene>
    <name evidence="1" type="ORF">M513_11819</name>
    <name evidence="2" type="ORF">M514_11819</name>
</gene>
<name>A0A085LQR3_9BILA</name>
<dbReference type="Proteomes" id="UP000030758">
    <property type="component" value="Unassembled WGS sequence"/>
</dbReference>
<evidence type="ECO:0000313" key="1">
    <source>
        <dbReference type="EMBL" id="KFD47309.1"/>
    </source>
</evidence>
<sequence length="94" mass="10499">MYNIRAVNGGTQMSATECQCTVSSTDGLSSFEVDPVIVMPRLDLSVHPVRLKALRSKWSHLHDLPLSDVSPDDVEMLIGMNVPLAHRHYDLRVQ</sequence>
<dbReference type="EMBL" id="KL363332">
    <property type="protein sequence ID" value="KFD47309.1"/>
    <property type="molecule type" value="Genomic_DNA"/>
</dbReference>
<dbReference type="EMBL" id="KL367677">
    <property type="protein sequence ID" value="KFD60301.1"/>
    <property type="molecule type" value="Genomic_DNA"/>
</dbReference>
<organism evidence="1 3">
    <name type="scientific">Trichuris suis</name>
    <name type="common">pig whipworm</name>
    <dbReference type="NCBI Taxonomy" id="68888"/>
    <lineage>
        <taxon>Eukaryota</taxon>
        <taxon>Metazoa</taxon>
        <taxon>Ecdysozoa</taxon>
        <taxon>Nematoda</taxon>
        <taxon>Enoplea</taxon>
        <taxon>Dorylaimia</taxon>
        <taxon>Trichinellida</taxon>
        <taxon>Trichuridae</taxon>
        <taxon>Trichuris</taxon>
    </lineage>
</organism>
<accession>A0A085LQR3</accession>
<protein>
    <submittedName>
        <fullName evidence="1">Uncharacterized protein</fullName>
    </submittedName>
</protein>
<evidence type="ECO:0000313" key="2">
    <source>
        <dbReference type="EMBL" id="KFD60301.1"/>
    </source>
</evidence>
<proteinExistence type="predicted"/>
<dbReference type="AlphaFoldDB" id="A0A085LQR3"/>
<dbReference type="Proteomes" id="UP000030764">
    <property type="component" value="Unassembled WGS sequence"/>
</dbReference>
<keyword evidence="3" id="KW-1185">Reference proteome</keyword>
<evidence type="ECO:0000313" key="3">
    <source>
        <dbReference type="Proteomes" id="UP000030764"/>
    </source>
</evidence>
<reference evidence="1 3" key="1">
    <citation type="journal article" date="2014" name="Nat. Genet.">
        <title>Genome and transcriptome of the porcine whipworm Trichuris suis.</title>
        <authorList>
            <person name="Jex A.R."/>
            <person name="Nejsum P."/>
            <person name="Schwarz E.M."/>
            <person name="Hu L."/>
            <person name="Young N.D."/>
            <person name="Hall R.S."/>
            <person name="Korhonen P.K."/>
            <person name="Liao S."/>
            <person name="Thamsborg S."/>
            <person name="Xia J."/>
            <person name="Xu P."/>
            <person name="Wang S."/>
            <person name="Scheerlinck J.P."/>
            <person name="Hofmann A."/>
            <person name="Sternberg P.W."/>
            <person name="Wang J."/>
            <person name="Gasser R.B."/>
        </authorList>
    </citation>
    <scope>NUCLEOTIDE SEQUENCE [LARGE SCALE GENOMIC DNA]</scope>
    <source>
        <strain evidence="2">DCEP-RM93F</strain>
        <strain evidence="1">DCEP-RM93M</strain>
    </source>
</reference>